<dbReference type="PANTHER" id="PTHR24020:SF36">
    <property type="entry name" value="COCHLIN"/>
    <property type="match status" value="1"/>
</dbReference>
<dbReference type="InterPro" id="IPR002035">
    <property type="entry name" value="VWF_A"/>
</dbReference>
<evidence type="ECO:0000313" key="12">
    <source>
        <dbReference type="EMBL" id="GCC24134.1"/>
    </source>
</evidence>
<dbReference type="SUPFAM" id="SSF53300">
    <property type="entry name" value="vWA-like"/>
    <property type="match status" value="2"/>
</dbReference>
<keyword evidence="7" id="KW-1015">Disulfide bond</keyword>
<keyword evidence="6" id="KW-0677">Repeat</keyword>
<keyword evidence="8" id="KW-0325">Glycoprotein</keyword>
<keyword evidence="13" id="KW-1185">Reference proteome</keyword>
<evidence type="ECO:0000259" key="10">
    <source>
        <dbReference type="PROSITE" id="PS50234"/>
    </source>
</evidence>
<dbReference type="PRINTS" id="PR00453">
    <property type="entry name" value="VWFADOMAIN"/>
</dbReference>
<dbReference type="AlphaFoldDB" id="A0A401S151"/>
<feature type="domain" description="VWFA" evidence="10">
    <location>
        <begin position="371"/>
        <end position="540"/>
    </location>
</feature>
<dbReference type="GO" id="GO:0007605">
    <property type="term" value="P:sensory perception of sound"/>
    <property type="evidence" value="ECO:0007669"/>
    <property type="project" value="UniProtKB-ARBA"/>
</dbReference>
<dbReference type="FunFam" id="2.170.130.20:FF:000001">
    <property type="entry name" value="Cysteine-rich secretory protein LCCL domain-containing 1"/>
    <property type="match status" value="1"/>
</dbReference>
<dbReference type="InterPro" id="IPR004043">
    <property type="entry name" value="LCCL"/>
</dbReference>
<comment type="subcellular location">
    <subcellularLocation>
        <location evidence="2">Secreted</location>
    </subcellularLocation>
</comment>
<dbReference type="GO" id="GO:0005576">
    <property type="term" value="C:extracellular region"/>
    <property type="evidence" value="ECO:0007669"/>
    <property type="project" value="UniProtKB-SubCell"/>
</dbReference>
<feature type="chain" id="PRO_5018985193" description="Cochlin" evidence="9">
    <location>
        <begin position="23"/>
        <end position="553"/>
    </location>
</feature>
<protein>
    <recommendedName>
        <fullName evidence="3">Cochlin</fullName>
    </recommendedName>
</protein>
<evidence type="ECO:0000256" key="9">
    <source>
        <dbReference type="SAM" id="SignalP"/>
    </source>
</evidence>
<comment type="caution">
    <text evidence="12">The sequence shown here is derived from an EMBL/GenBank/DDBJ whole genome shotgun (WGS) entry which is preliminary data.</text>
</comment>
<reference evidence="12 13" key="1">
    <citation type="journal article" date="2018" name="Nat. Ecol. Evol.">
        <title>Shark genomes provide insights into elasmobranch evolution and the origin of vertebrates.</title>
        <authorList>
            <person name="Hara Y"/>
            <person name="Yamaguchi K"/>
            <person name="Onimaru K"/>
            <person name="Kadota M"/>
            <person name="Koyanagi M"/>
            <person name="Keeley SD"/>
            <person name="Tatsumi K"/>
            <person name="Tanaka K"/>
            <person name="Motone F"/>
            <person name="Kageyama Y"/>
            <person name="Nozu R"/>
            <person name="Adachi N"/>
            <person name="Nishimura O"/>
            <person name="Nakagawa R"/>
            <person name="Tanegashima C"/>
            <person name="Kiyatake I"/>
            <person name="Matsumoto R"/>
            <person name="Murakumo K"/>
            <person name="Nishida K"/>
            <person name="Terakita A"/>
            <person name="Kuratani S"/>
            <person name="Sato K"/>
            <person name="Hyodo S Kuraku.S."/>
        </authorList>
    </citation>
    <scope>NUCLEOTIDE SEQUENCE [LARGE SCALE GENOMIC DNA]</scope>
</reference>
<proteinExistence type="predicted"/>
<feature type="signal peptide" evidence="9">
    <location>
        <begin position="1"/>
        <end position="22"/>
    </location>
</feature>
<dbReference type="InterPro" id="IPR036609">
    <property type="entry name" value="LCCL_sf"/>
</dbReference>
<gene>
    <name evidence="12" type="ORF">chiPu_0002534</name>
</gene>
<evidence type="ECO:0000256" key="1">
    <source>
        <dbReference type="ARBA" id="ARBA00003388"/>
    </source>
</evidence>
<dbReference type="PANTHER" id="PTHR24020">
    <property type="entry name" value="COLLAGEN ALPHA"/>
    <property type="match status" value="1"/>
</dbReference>
<dbReference type="SMART" id="SM00327">
    <property type="entry name" value="VWA"/>
    <property type="match status" value="2"/>
</dbReference>
<dbReference type="Proteomes" id="UP000287033">
    <property type="component" value="Unassembled WGS sequence"/>
</dbReference>
<comment type="function">
    <text evidence="1">Plays a role in the control of cell shape and motility in the trabecular meshwork.</text>
</comment>
<dbReference type="OMA" id="NFHLMLG"/>
<dbReference type="Pfam" id="PF03815">
    <property type="entry name" value="LCCL"/>
    <property type="match status" value="1"/>
</dbReference>
<dbReference type="InterPro" id="IPR050525">
    <property type="entry name" value="ECM_Assembly_Org"/>
</dbReference>
<name>A0A401S151_CHIPU</name>
<dbReference type="PROSITE" id="PS50820">
    <property type="entry name" value="LCCL"/>
    <property type="match status" value="1"/>
</dbReference>
<organism evidence="12 13">
    <name type="scientific">Chiloscyllium punctatum</name>
    <name type="common">Brownbanded bambooshark</name>
    <name type="synonym">Hemiscyllium punctatum</name>
    <dbReference type="NCBI Taxonomy" id="137246"/>
    <lineage>
        <taxon>Eukaryota</taxon>
        <taxon>Metazoa</taxon>
        <taxon>Chordata</taxon>
        <taxon>Craniata</taxon>
        <taxon>Vertebrata</taxon>
        <taxon>Chondrichthyes</taxon>
        <taxon>Elasmobranchii</taxon>
        <taxon>Galeomorphii</taxon>
        <taxon>Galeoidea</taxon>
        <taxon>Orectolobiformes</taxon>
        <taxon>Hemiscylliidae</taxon>
        <taxon>Chiloscyllium</taxon>
    </lineage>
</organism>
<evidence type="ECO:0000256" key="3">
    <source>
        <dbReference type="ARBA" id="ARBA00013828"/>
    </source>
</evidence>
<feature type="domain" description="LCCL" evidence="11">
    <location>
        <begin position="27"/>
        <end position="120"/>
    </location>
</feature>
<evidence type="ECO:0000256" key="8">
    <source>
        <dbReference type="ARBA" id="ARBA00023180"/>
    </source>
</evidence>
<dbReference type="STRING" id="137246.A0A401S151"/>
<accession>A0A401S151</accession>
<feature type="domain" description="VWFA" evidence="10">
    <location>
        <begin position="169"/>
        <end position="354"/>
    </location>
</feature>
<dbReference type="CDD" id="cd01472">
    <property type="entry name" value="vWA_collagen"/>
    <property type="match status" value="1"/>
</dbReference>
<evidence type="ECO:0000256" key="6">
    <source>
        <dbReference type="ARBA" id="ARBA00022737"/>
    </source>
</evidence>
<dbReference type="FunFam" id="3.40.50.410:FF:000009">
    <property type="entry name" value="Putative vitrin"/>
    <property type="match status" value="1"/>
</dbReference>
<keyword evidence="4" id="KW-0964">Secreted</keyword>
<evidence type="ECO:0000256" key="5">
    <source>
        <dbReference type="ARBA" id="ARBA00022729"/>
    </source>
</evidence>
<evidence type="ECO:0000259" key="11">
    <source>
        <dbReference type="PROSITE" id="PS50820"/>
    </source>
</evidence>
<evidence type="ECO:0000256" key="2">
    <source>
        <dbReference type="ARBA" id="ARBA00004613"/>
    </source>
</evidence>
<evidence type="ECO:0000313" key="13">
    <source>
        <dbReference type="Proteomes" id="UP000287033"/>
    </source>
</evidence>
<evidence type="ECO:0000256" key="4">
    <source>
        <dbReference type="ARBA" id="ARBA00022525"/>
    </source>
</evidence>
<dbReference type="PROSITE" id="PS50234">
    <property type="entry name" value="VWFA"/>
    <property type="match status" value="2"/>
</dbReference>
<dbReference type="EMBL" id="BEZZ01000048">
    <property type="protein sequence ID" value="GCC24134.1"/>
    <property type="molecule type" value="Genomic_DNA"/>
</dbReference>
<dbReference type="OrthoDB" id="441660at2759"/>
<dbReference type="Gene3D" id="3.40.50.410">
    <property type="entry name" value="von Willebrand factor, type A domain"/>
    <property type="match status" value="2"/>
</dbReference>
<evidence type="ECO:0000256" key="7">
    <source>
        <dbReference type="ARBA" id="ARBA00023157"/>
    </source>
</evidence>
<dbReference type="Gene3D" id="2.170.130.20">
    <property type="entry name" value="LCCL-like domain"/>
    <property type="match status" value="1"/>
</dbReference>
<dbReference type="SMART" id="SM00603">
    <property type="entry name" value="LCCL"/>
    <property type="match status" value="1"/>
</dbReference>
<dbReference type="InterPro" id="IPR036465">
    <property type="entry name" value="vWFA_dom_sf"/>
</dbReference>
<keyword evidence="5 9" id="KW-0732">Signal</keyword>
<dbReference type="Pfam" id="PF00092">
    <property type="entry name" value="VWA"/>
    <property type="match status" value="2"/>
</dbReference>
<dbReference type="SUPFAM" id="SSF69848">
    <property type="entry name" value="LCCL domain"/>
    <property type="match status" value="1"/>
</dbReference>
<sequence length="553" mass="60285">MSVFSTAILSLGILIFTSPANGAQGSVPMSINCTTRGAYYKENQVDVLCPPHCDYTQLSVWGSGVYASVSSICAAAVHSGVINTLGGGVRLQKLRGQKNYQSSTANGINSLPLTRWMSSFSVSKIGRKALEVSGPPKATIIPMAAKPTKKKAAKSGKKNSKVNKECKADIAFLLDGSWNLGKRRFDLQKNFVIRVTNMLGIGPQGPLVGIVQVSENPKTEFNLKNFTNSKDVASAIKNVTYKGGSTNVGKALIHTTESFFTPEKGTRSGYPKVIVVVVDGWPSDEIERAADLARESGMNVFIVSVAKALPEEQKMVPDPNYMEKIVCKNNGLFSYSIQNWFGMYKFIKPLAQRLCSYSQMSCSRTCYNSINLGFLIDGSSSVGDSNFRTVLNFISEIVKSFDIHQIGARVGAVQFTYNQRTEFDFGQHLTKDSVQNAIRNIPYWSGGTATGEAITYTSKNLFGKLKNSNLNVLIIITDGQSYDDVEVPATVAHESGTVIFSVGISWAMEQELKAMASEPKDAHTFFVRDFPMVNKLVPDILKGICKDYSAVAN</sequence>
<dbReference type="FunFam" id="3.40.50.410:FF:000029">
    <property type="entry name" value="Cochlin"/>
    <property type="match status" value="1"/>
</dbReference>